<name>A0A2U3IDC2_9BURK</name>
<dbReference type="PANTHER" id="PTHR32308">
    <property type="entry name" value="LYASE BETA SUBUNIT, PUTATIVE (AFU_ORTHOLOGUE AFUA_4G13030)-RELATED"/>
    <property type="match status" value="1"/>
</dbReference>
<dbReference type="SUPFAM" id="SSF51621">
    <property type="entry name" value="Phosphoenolpyruvate/pyruvate domain"/>
    <property type="match status" value="1"/>
</dbReference>
<feature type="domain" description="HpcH/HpaI aldolase/citrate lyase" evidence="6">
    <location>
        <begin position="11"/>
        <end position="213"/>
    </location>
</feature>
<dbReference type="InterPro" id="IPR040442">
    <property type="entry name" value="Pyrv_kinase-like_dom_sf"/>
</dbReference>
<dbReference type="InterPro" id="IPR011206">
    <property type="entry name" value="Citrate_lyase_beta/mcl1/mcl2"/>
</dbReference>
<gene>
    <name evidence="7" type="ORF">NOV72_05410</name>
</gene>
<dbReference type="GO" id="GO:0003824">
    <property type="term" value="F:catalytic activity"/>
    <property type="evidence" value="ECO:0007669"/>
    <property type="project" value="InterPro"/>
</dbReference>
<feature type="binding site" evidence="5">
    <location>
        <position position="146"/>
    </location>
    <ligand>
        <name>Mg(2+)</name>
        <dbReference type="ChEBI" id="CHEBI:18420"/>
    </ligand>
</feature>
<keyword evidence="8" id="KW-1185">Reference proteome</keyword>
<feature type="binding site" evidence="4">
    <location>
        <position position="120"/>
    </location>
    <ligand>
        <name>substrate</name>
    </ligand>
</feature>
<accession>A0A2U3IDC2</accession>
<evidence type="ECO:0000256" key="2">
    <source>
        <dbReference type="ARBA" id="ARBA00022723"/>
    </source>
</evidence>
<evidence type="ECO:0000313" key="8">
    <source>
        <dbReference type="Proteomes" id="UP000238169"/>
    </source>
</evidence>
<dbReference type="AlphaFoldDB" id="A0A2U3IDC2"/>
<dbReference type="GO" id="GO:0006107">
    <property type="term" value="P:oxaloacetate metabolic process"/>
    <property type="evidence" value="ECO:0007669"/>
    <property type="project" value="TreeGrafter"/>
</dbReference>
<dbReference type="PANTHER" id="PTHR32308:SF10">
    <property type="entry name" value="CITRATE LYASE SUBUNIT BETA"/>
    <property type="match status" value="1"/>
</dbReference>
<evidence type="ECO:0000313" key="7">
    <source>
        <dbReference type="EMBL" id="SPB18211.1"/>
    </source>
</evidence>
<dbReference type="InterPro" id="IPR005000">
    <property type="entry name" value="Aldolase/citrate-lyase_domain"/>
</dbReference>
<feature type="binding site" evidence="4">
    <location>
        <position position="67"/>
    </location>
    <ligand>
        <name>substrate</name>
    </ligand>
</feature>
<evidence type="ECO:0000256" key="1">
    <source>
        <dbReference type="ARBA" id="ARBA00001946"/>
    </source>
</evidence>
<evidence type="ECO:0000256" key="4">
    <source>
        <dbReference type="PIRSR" id="PIRSR015582-1"/>
    </source>
</evidence>
<reference evidence="8" key="1">
    <citation type="submission" date="2018-01" db="EMBL/GenBank/DDBJ databases">
        <authorList>
            <person name="Peeters C."/>
        </authorList>
    </citation>
    <scope>NUCLEOTIDE SEQUENCE [LARGE SCALE GENOMIC DNA]</scope>
</reference>
<keyword evidence="2 5" id="KW-0479">Metal-binding</keyword>
<organism evidence="7 8">
    <name type="scientific">Caballeronia novacaledonica</name>
    <dbReference type="NCBI Taxonomy" id="1544861"/>
    <lineage>
        <taxon>Bacteria</taxon>
        <taxon>Pseudomonadati</taxon>
        <taxon>Pseudomonadota</taxon>
        <taxon>Betaproteobacteria</taxon>
        <taxon>Burkholderiales</taxon>
        <taxon>Burkholderiaceae</taxon>
        <taxon>Caballeronia</taxon>
    </lineage>
</organism>
<proteinExistence type="predicted"/>
<dbReference type="Proteomes" id="UP000238169">
    <property type="component" value="Unassembled WGS sequence"/>
</dbReference>
<sequence>MPILNQGRVPSLLFVPGDRPERFGKALSSGARAVIVDLEDAVAPGAKEHARTVVSSWASAGHPVMLRVNGIGTPWFADDLALRELPGIAGMVLPKTESADDIAQVTRGGGRHIDVYPLIETAAGMSNIREIASTSGVKRLLFGTLDFQVDMNIDGDAEELDAFRASLVLASKVAGIGAPIDGVTPAIDDSERLVRDALNSKRRGFAGKLCIHPKQVSIVNEVFEPSPAELDWARRVLAVVAESRDAVVSMDGKMVDRPVVLKAEQILATIRGDR</sequence>
<evidence type="ECO:0000256" key="5">
    <source>
        <dbReference type="PIRSR" id="PIRSR015582-2"/>
    </source>
</evidence>
<dbReference type="Gene3D" id="3.20.20.60">
    <property type="entry name" value="Phosphoenolpyruvate-binding domains"/>
    <property type="match status" value="1"/>
</dbReference>
<evidence type="ECO:0000256" key="3">
    <source>
        <dbReference type="ARBA" id="ARBA00022842"/>
    </source>
</evidence>
<evidence type="ECO:0000259" key="6">
    <source>
        <dbReference type="Pfam" id="PF03328"/>
    </source>
</evidence>
<dbReference type="InterPro" id="IPR015813">
    <property type="entry name" value="Pyrv/PenolPyrv_kinase-like_dom"/>
</dbReference>
<comment type="cofactor">
    <cofactor evidence="1">
        <name>Mg(2+)</name>
        <dbReference type="ChEBI" id="CHEBI:18420"/>
    </cofactor>
</comment>
<dbReference type="PIRSF" id="PIRSF015582">
    <property type="entry name" value="Cit_lyase_B"/>
    <property type="match status" value="1"/>
</dbReference>
<dbReference type="EMBL" id="OGTP01000028">
    <property type="protein sequence ID" value="SPB18211.1"/>
    <property type="molecule type" value="Genomic_DNA"/>
</dbReference>
<feature type="binding site" evidence="5">
    <location>
        <position position="120"/>
    </location>
    <ligand>
        <name>Mg(2+)</name>
        <dbReference type="ChEBI" id="CHEBI:18420"/>
    </ligand>
</feature>
<dbReference type="Pfam" id="PF03328">
    <property type="entry name" value="HpcH_HpaI"/>
    <property type="match status" value="1"/>
</dbReference>
<dbReference type="GO" id="GO:0000287">
    <property type="term" value="F:magnesium ion binding"/>
    <property type="evidence" value="ECO:0007669"/>
    <property type="project" value="TreeGrafter"/>
</dbReference>
<keyword evidence="3 5" id="KW-0460">Magnesium</keyword>
<protein>
    <submittedName>
        <fullName evidence="7">Aldolase</fullName>
    </submittedName>
</protein>